<feature type="transmembrane region" description="Helical" evidence="6">
    <location>
        <begin position="99"/>
        <end position="116"/>
    </location>
</feature>
<keyword evidence="3 6" id="KW-0812">Transmembrane</keyword>
<sequence>MLMCTLGVRLPIFQGPSAGYVIPLLGLATLKEWKCPTSDELETFYSNSSMNATDLTADLPMPREVIYRQLGKLQGSLMVAGVIHLMIGFTGLVGAVSRFIGPITIVPALLLLVLYLHKITVKFAQTYWGTAVATTVCGLILSLYLRAHKTPIPFWSRKRGFHITWYPLHQVFSILISVIFGWILSSILTSAGVLSDDPNSKEYYARTDARTEIISLNPWFYFPYPGQFGESTFDAAAFAGAMVATIMSVVDSICDYNACARMCFVPFPPSHALNRGIFWEGLMSFFAGTTGAGHATSSYGGNIGAIGITKVASRRVFQGLAIIYILFAMLGKLNAAFITVPNSVLGGVMVLYFGIFLGIIMSNLQFVDLNNTRNLAILGISTLVGFMVPYYIAQNPDKIDTGNRSVDRTLTMLGSNGIFVAGFLACFLDNTVTGTIESRGLAAHLEGEDTVKQKIEYEEGMEVYDLPFLPQFLKNSIFIRYCPIFPKYEKERNK</sequence>
<dbReference type="AlphaFoldDB" id="A0AAN8JTL1"/>
<keyword evidence="4 6" id="KW-1133">Transmembrane helix</keyword>
<feature type="transmembrane region" description="Helical" evidence="6">
    <location>
        <begin position="344"/>
        <end position="363"/>
    </location>
</feature>
<organism evidence="7 8">
    <name type="scientific">Patella caerulea</name>
    <name type="common">Rayed Mediterranean limpet</name>
    <dbReference type="NCBI Taxonomy" id="87958"/>
    <lineage>
        <taxon>Eukaryota</taxon>
        <taxon>Metazoa</taxon>
        <taxon>Spiralia</taxon>
        <taxon>Lophotrochozoa</taxon>
        <taxon>Mollusca</taxon>
        <taxon>Gastropoda</taxon>
        <taxon>Patellogastropoda</taxon>
        <taxon>Patelloidea</taxon>
        <taxon>Patellidae</taxon>
        <taxon>Patella</taxon>
    </lineage>
</organism>
<evidence type="ECO:0000256" key="4">
    <source>
        <dbReference type="ARBA" id="ARBA00022989"/>
    </source>
</evidence>
<feature type="transmembrane region" description="Helical" evidence="6">
    <location>
        <begin position="167"/>
        <end position="194"/>
    </location>
</feature>
<accession>A0AAN8JTL1</accession>
<proteinExistence type="inferred from homology"/>
<dbReference type="GO" id="GO:0016020">
    <property type="term" value="C:membrane"/>
    <property type="evidence" value="ECO:0007669"/>
    <property type="project" value="UniProtKB-SubCell"/>
</dbReference>
<comment type="subcellular location">
    <subcellularLocation>
        <location evidence="1">Membrane</location>
        <topology evidence="1">Multi-pass membrane protein</topology>
    </subcellularLocation>
</comment>
<feature type="transmembrane region" description="Helical" evidence="6">
    <location>
        <begin position="316"/>
        <end position="338"/>
    </location>
</feature>
<dbReference type="EMBL" id="JAZGQO010000007">
    <property type="protein sequence ID" value="KAK6182947.1"/>
    <property type="molecule type" value="Genomic_DNA"/>
</dbReference>
<keyword evidence="8" id="KW-1185">Reference proteome</keyword>
<dbReference type="PANTHER" id="PTHR11119">
    <property type="entry name" value="XANTHINE-URACIL / VITAMIN C PERMEASE FAMILY MEMBER"/>
    <property type="match status" value="1"/>
</dbReference>
<dbReference type="Proteomes" id="UP001347796">
    <property type="component" value="Unassembled WGS sequence"/>
</dbReference>
<dbReference type="GO" id="GO:0022857">
    <property type="term" value="F:transmembrane transporter activity"/>
    <property type="evidence" value="ECO:0007669"/>
    <property type="project" value="InterPro"/>
</dbReference>
<evidence type="ECO:0000256" key="6">
    <source>
        <dbReference type="SAM" id="Phobius"/>
    </source>
</evidence>
<gene>
    <name evidence="7" type="ORF">SNE40_010516</name>
</gene>
<keyword evidence="5 6" id="KW-0472">Membrane</keyword>
<feature type="transmembrane region" description="Helical" evidence="6">
    <location>
        <begin position="413"/>
        <end position="432"/>
    </location>
</feature>
<comment type="similarity">
    <text evidence="2">Belongs to the nucleobase:cation symporter-2 (NCS2) (TC 2.A.40) family.</text>
</comment>
<evidence type="ECO:0008006" key="9">
    <source>
        <dbReference type="Google" id="ProtNLM"/>
    </source>
</evidence>
<evidence type="ECO:0000313" key="8">
    <source>
        <dbReference type="Proteomes" id="UP001347796"/>
    </source>
</evidence>
<feature type="transmembrane region" description="Helical" evidence="6">
    <location>
        <begin position="375"/>
        <end position="393"/>
    </location>
</feature>
<evidence type="ECO:0000256" key="1">
    <source>
        <dbReference type="ARBA" id="ARBA00004141"/>
    </source>
</evidence>
<feature type="transmembrane region" description="Helical" evidence="6">
    <location>
        <begin position="128"/>
        <end position="147"/>
    </location>
</feature>
<feature type="transmembrane region" description="Helical" evidence="6">
    <location>
        <begin position="73"/>
        <end position="93"/>
    </location>
</feature>
<name>A0AAN8JTL1_PATCE</name>
<evidence type="ECO:0000256" key="5">
    <source>
        <dbReference type="ARBA" id="ARBA00023136"/>
    </source>
</evidence>
<evidence type="ECO:0000313" key="7">
    <source>
        <dbReference type="EMBL" id="KAK6182947.1"/>
    </source>
</evidence>
<dbReference type="InterPro" id="IPR006043">
    <property type="entry name" value="NCS2"/>
</dbReference>
<dbReference type="Pfam" id="PF00860">
    <property type="entry name" value="Xan_ur_permease"/>
    <property type="match status" value="1"/>
</dbReference>
<evidence type="ECO:0000256" key="3">
    <source>
        <dbReference type="ARBA" id="ARBA00022692"/>
    </source>
</evidence>
<reference evidence="7 8" key="1">
    <citation type="submission" date="2024-01" db="EMBL/GenBank/DDBJ databases">
        <title>The genome of the rayed Mediterranean limpet Patella caerulea (Linnaeus, 1758).</title>
        <authorList>
            <person name="Anh-Thu Weber A."/>
            <person name="Halstead-Nussloch G."/>
        </authorList>
    </citation>
    <scope>NUCLEOTIDE SEQUENCE [LARGE SCALE GENOMIC DNA]</scope>
    <source>
        <strain evidence="7">AATW-2023a</strain>
        <tissue evidence="7">Whole specimen</tissue>
    </source>
</reference>
<protein>
    <recommendedName>
        <fullName evidence="9">Solute carrier family 23 member 2</fullName>
    </recommendedName>
</protein>
<evidence type="ECO:0000256" key="2">
    <source>
        <dbReference type="ARBA" id="ARBA00008821"/>
    </source>
</evidence>
<comment type="caution">
    <text evidence="7">The sequence shown here is derived from an EMBL/GenBank/DDBJ whole genome shotgun (WGS) entry which is preliminary data.</text>
</comment>